<evidence type="ECO:0000313" key="2">
    <source>
        <dbReference type="EMBL" id="MFD2553490.1"/>
    </source>
</evidence>
<keyword evidence="3" id="KW-1185">Reference proteome</keyword>
<sequence>MTKHQLIETFVKNHQTAVDYIDQLNEKEYLYTREGKWTAGQQLNHIALTIVPFTRALASKEYLAQMFGLLERESWDYQTVLDNYTQTSLKAPEQFLPPAEVSLAEKETITTTIQGDLEKIEALLGLYEEDELDRLVIPHPLLGKMSVREIFYLMGYHPIHHLKQIKILLNDSNV</sequence>
<dbReference type="Proteomes" id="UP001597440">
    <property type="component" value="Unassembled WGS sequence"/>
</dbReference>
<name>A0ABW5L0F4_9SPHI</name>
<dbReference type="InterPro" id="IPR034660">
    <property type="entry name" value="DinB/YfiT-like"/>
</dbReference>
<dbReference type="EMBL" id="JBHULD010000004">
    <property type="protein sequence ID" value="MFD2553490.1"/>
    <property type="molecule type" value="Genomic_DNA"/>
</dbReference>
<reference evidence="3" key="1">
    <citation type="journal article" date="2019" name="Int. J. Syst. Evol. Microbiol.">
        <title>The Global Catalogue of Microorganisms (GCM) 10K type strain sequencing project: providing services to taxonomists for standard genome sequencing and annotation.</title>
        <authorList>
            <consortium name="The Broad Institute Genomics Platform"/>
            <consortium name="The Broad Institute Genome Sequencing Center for Infectious Disease"/>
            <person name="Wu L."/>
            <person name="Ma J."/>
        </authorList>
    </citation>
    <scope>NUCLEOTIDE SEQUENCE [LARGE SCALE GENOMIC DNA]</scope>
    <source>
        <strain evidence="3">KCTC 52298</strain>
    </source>
</reference>
<dbReference type="SUPFAM" id="SSF109854">
    <property type="entry name" value="DinB/YfiT-like putative metalloenzymes"/>
    <property type="match status" value="1"/>
</dbReference>
<gene>
    <name evidence="2" type="ORF">ACFSQW_03755</name>
</gene>
<dbReference type="Pfam" id="PF12867">
    <property type="entry name" value="DinB_2"/>
    <property type="match status" value="1"/>
</dbReference>
<protein>
    <submittedName>
        <fullName evidence="2">DinB family protein</fullName>
    </submittedName>
</protein>
<dbReference type="InterPro" id="IPR024775">
    <property type="entry name" value="DinB-like"/>
</dbReference>
<accession>A0ABW5L0F4</accession>
<organism evidence="2 3">
    <name type="scientific">Sphingobacterium tabacisoli</name>
    <dbReference type="NCBI Taxonomy" id="2044855"/>
    <lineage>
        <taxon>Bacteria</taxon>
        <taxon>Pseudomonadati</taxon>
        <taxon>Bacteroidota</taxon>
        <taxon>Sphingobacteriia</taxon>
        <taxon>Sphingobacteriales</taxon>
        <taxon>Sphingobacteriaceae</taxon>
        <taxon>Sphingobacterium</taxon>
    </lineage>
</organism>
<evidence type="ECO:0000313" key="3">
    <source>
        <dbReference type="Proteomes" id="UP001597440"/>
    </source>
</evidence>
<comment type="caution">
    <text evidence="2">The sequence shown here is derived from an EMBL/GenBank/DDBJ whole genome shotgun (WGS) entry which is preliminary data.</text>
</comment>
<dbReference type="Gene3D" id="1.20.120.450">
    <property type="entry name" value="dinb family like domain"/>
    <property type="match status" value="1"/>
</dbReference>
<feature type="domain" description="DinB-like" evidence="1">
    <location>
        <begin position="11"/>
        <end position="165"/>
    </location>
</feature>
<evidence type="ECO:0000259" key="1">
    <source>
        <dbReference type="Pfam" id="PF12867"/>
    </source>
</evidence>
<dbReference type="RefSeq" id="WP_210355155.1">
    <property type="nucleotide sequence ID" value="NZ_JAEQMU010000004.1"/>
</dbReference>
<proteinExistence type="predicted"/>